<dbReference type="RefSeq" id="WP_241767729.1">
    <property type="nucleotide sequence ID" value="NZ_BALE01000025.1"/>
</dbReference>
<evidence type="ECO:0000313" key="4">
    <source>
        <dbReference type="EMBL" id="GAN54596.1"/>
    </source>
</evidence>
<dbReference type="GO" id="GO:0016747">
    <property type="term" value="F:acyltransferase activity, transferring groups other than amino-acyl groups"/>
    <property type="evidence" value="ECO:0007669"/>
    <property type="project" value="InterPro"/>
</dbReference>
<dbReference type="STRING" id="1231623.Tasa_025_027"/>
<evidence type="ECO:0000259" key="3">
    <source>
        <dbReference type="PROSITE" id="PS51186"/>
    </source>
</evidence>
<accession>A0A0D6MMB7</accession>
<keyword evidence="1 4" id="KW-0808">Transferase</keyword>
<protein>
    <submittedName>
        <fullName evidence="4">GCN5-related N-acetyltransferase</fullName>
    </submittedName>
</protein>
<dbReference type="SUPFAM" id="SSF55729">
    <property type="entry name" value="Acyl-CoA N-acyltransferases (Nat)"/>
    <property type="match status" value="1"/>
</dbReference>
<evidence type="ECO:0000256" key="1">
    <source>
        <dbReference type="ARBA" id="ARBA00022679"/>
    </source>
</evidence>
<dbReference type="Proteomes" id="UP000032679">
    <property type="component" value="Unassembled WGS sequence"/>
</dbReference>
<dbReference type="PROSITE" id="PS51186">
    <property type="entry name" value="GNAT"/>
    <property type="match status" value="1"/>
</dbReference>
<keyword evidence="2" id="KW-0012">Acyltransferase</keyword>
<dbReference type="InterPro" id="IPR050832">
    <property type="entry name" value="Bact_Acetyltransf"/>
</dbReference>
<organism evidence="4 5">
    <name type="scientific">Tanticharoenia sakaeratensis NBRC 103193</name>
    <dbReference type="NCBI Taxonomy" id="1231623"/>
    <lineage>
        <taxon>Bacteria</taxon>
        <taxon>Pseudomonadati</taxon>
        <taxon>Pseudomonadota</taxon>
        <taxon>Alphaproteobacteria</taxon>
        <taxon>Acetobacterales</taxon>
        <taxon>Acetobacteraceae</taxon>
        <taxon>Tanticharoenia</taxon>
    </lineage>
</organism>
<dbReference type="InterPro" id="IPR000182">
    <property type="entry name" value="GNAT_dom"/>
</dbReference>
<evidence type="ECO:0000313" key="5">
    <source>
        <dbReference type="Proteomes" id="UP000032679"/>
    </source>
</evidence>
<evidence type="ECO:0000256" key="2">
    <source>
        <dbReference type="ARBA" id="ARBA00023315"/>
    </source>
</evidence>
<keyword evidence="5" id="KW-1185">Reference proteome</keyword>
<sequence>MSRTFHIRTATQADIPALRALMTDAIDRLQTGFLSPAEIAASHAIMGLDTQLIADGTYYIAETDDAERTLAGCGGWSRRATLFGGDHTAGRAPALLDPAQDAAPFRAMYTNPSLARQGIATLILAHSEAAARTAGFSRGTLAATLAGAPFYRRHGWGDEVPFQADAGEIAIPLIRMTKRLQ</sequence>
<dbReference type="EMBL" id="BALE01000025">
    <property type="protein sequence ID" value="GAN54596.1"/>
    <property type="molecule type" value="Genomic_DNA"/>
</dbReference>
<dbReference type="PANTHER" id="PTHR43877:SF1">
    <property type="entry name" value="ACETYLTRANSFERASE"/>
    <property type="match status" value="1"/>
</dbReference>
<dbReference type="PANTHER" id="PTHR43877">
    <property type="entry name" value="AMINOALKYLPHOSPHONATE N-ACETYLTRANSFERASE-RELATED-RELATED"/>
    <property type="match status" value="1"/>
</dbReference>
<dbReference type="AlphaFoldDB" id="A0A0D6MMB7"/>
<proteinExistence type="predicted"/>
<name>A0A0D6MMB7_9PROT</name>
<feature type="domain" description="N-acetyltransferase" evidence="3">
    <location>
        <begin position="5"/>
        <end position="181"/>
    </location>
</feature>
<gene>
    <name evidence="4" type="ORF">Tasa_025_027</name>
</gene>
<dbReference type="Pfam" id="PF13508">
    <property type="entry name" value="Acetyltransf_7"/>
    <property type="match status" value="1"/>
</dbReference>
<dbReference type="InterPro" id="IPR016181">
    <property type="entry name" value="Acyl_CoA_acyltransferase"/>
</dbReference>
<reference evidence="4 5" key="1">
    <citation type="submission" date="2012-10" db="EMBL/GenBank/DDBJ databases">
        <title>Genome sequencing of Tanticharoenia sakaeratensis NBRC 103193.</title>
        <authorList>
            <person name="Azuma Y."/>
            <person name="Hadano H."/>
            <person name="Hirakawa H."/>
            <person name="Matsushita K."/>
        </authorList>
    </citation>
    <scope>NUCLEOTIDE SEQUENCE [LARGE SCALE GENOMIC DNA]</scope>
    <source>
        <strain evidence="4 5">NBRC 103193</strain>
    </source>
</reference>
<dbReference type="Gene3D" id="3.40.630.30">
    <property type="match status" value="1"/>
</dbReference>
<comment type="caution">
    <text evidence="4">The sequence shown here is derived from an EMBL/GenBank/DDBJ whole genome shotgun (WGS) entry which is preliminary data.</text>
</comment>